<organism evidence="2 3">
    <name type="scientific">Portunus trituberculatus</name>
    <name type="common">Swimming crab</name>
    <name type="synonym">Neptunus trituberculatus</name>
    <dbReference type="NCBI Taxonomy" id="210409"/>
    <lineage>
        <taxon>Eukaryota</taxon>
        <taxon>Metazoa</taxon>
        <taxon>Ecdysozoa</taxon>
        <taxon>Arthropoda</taxon>
        <taxon>Crustacea</taxon>
        <taxon>Multicrustacea</taxon>
        <taxon>Malacostraca</taxon>
        <taxon>Eumalacostraca</taxon>
        <taxon>Eucarida</taxon>
        <taxon>Decapoda</taxon>
        <taxon>Pleocyemata</taxon>
        <taxon>Brachyura</taxon>
        <taxon>Eubrachyura</taxon>
        <taxon>Portunoidea</taxon>
        <taxon>Portunidae</taxon>
        <taxon>Portuninae</taxon>
        <taxon>Portunus</taxon>
    </lineage>
</organism>
<dbReference type="AlphaFoldDB" id="A0A5B7JJL2"/>
<accession>A0A5B7JJL2</accession>
<name>A0A5B7JJL2_PORTR</name>
<evidence type="ECO:0000313" key="2">
    <source>
        <dbReference type="EMBL" id="MPC96960.1"/>
    </source>
</evidence>
<gene>
    <name evidence="2" type="ORF">E2C01_092243</name>
</gene>
<evidence type="ECO:0000256" key="1">
    <source>
        <dbReference type="SAM" id="MobiDB-lite"/>
    </source>
</evidence>
<sequence length="81" mass="8965">MLNYWFGRTNPASSVQRERLSHPPSPQPRAASIPAHSKQAQMGLSRGCHHPKQAPDAPRQPAKKEIFSKLPNKAATPGNFR</sequence>
<proteinExistence type="predicted"/>
<keyword evidence="3" id="KW-1185">Reference proteome</keyword>
<reference evidence="2 3" key="1">
    <citation type="submission" date="2019-05" db="EMBL/GenBank/DDBJ databases">
        <title>Another draft genome of Portunus trituberculatus and its Hox gene families provides insights of decapod evolution.</title>
        <authorList>
            <person name="Jeong J.-H."/>
            <person name="Song I."/>
            <person name="Kim S."/>
            <person name="Choi T."/>
            <person name="Kim D."/>
            <person name="Ryu S."/>
            <person name="Kim W."/>
        </authorList>
    </citation>
    <scope>NUCLEOTIDE SEQUENCE [LARGE SCALE GENOMIC DNA]</scope>
    <source>
        <tissue evidence="2">Muscle</tissue>
    </source>
</reference>
<protein>
    <submittedName>
        <fullName evidence="2">Uncharacterized protein</fullName>
    </submittedName>
</protein>
<evidence type="ECO:0000313" key="3">
    <source>
        <dbReference type="Proteomes" id="UP000324222"/>
    </source>
</evidence>
<dbReference type="Proteomes" id="UP000324222">
    <property type="component" value="Unassembled WGS sequence"/>
</dbReference>
<feature type="region of interest" description="Disordered" evidence="1">
    <location>
        <begin position="1"/>
        <end position="81"/>
    </location>
</feature>
<dbReference type="EMBL" id="VSRR010108018">
    <property type="protein sequence ID" value="MPC96960.1"/>
    <property type="molecule type" value="Genomic_DNA"/>
</dbReference>
<comment type="caution">
    <text evidence="2">The sequence shown here is derived from an EMBL/GenBank/DDBJ whole genome shotgun (WGS) entry which is preliminary data.</text>
</comment>